<proteinExistence type="predicted"/>
<gene>
    <name evidence="1" type="ORF">MNEG_14150</name>
</gene>
<sequence length="54" mass="6194">MAQEQPTGFHLDLRPRQQLAVSIRICGELRQALLEAQKCGRSASLRFEQDRRGQ</sequence>
<protein>
    <submittedName>
        <fullName evidence="1">Uncharacterized protein</fullName>
    </submittedName>
</protein>
<reference evidence="1 2" key="1">
    <citation type="journal article" date="2013" name="BMC Genomics">
        <title>Reconstruction of the lipid metabolism for the microalga Monoraphidium neglectum from its genome sequence reveals characteristics suitable for biofuel production.</title>
        <authorList>
            <person name="Bogen C."/>
            <person name="Al-Dilaimi A."/>
            <person name="Albersmeier A."/>
            <person name="Wichmann J."/>
            <person name="Grundmann M."/>
            <person name="Rupp O."/>
            <person name="Lauersen K.J."/>
            <person name="Blifernez-Klassen O."/>
            <person name="Kalinowski J."/>
            <person name="Goesmann A."/>
            <person name="Mussgnug J.H."/>
            <person name="Kruse O."/>
        </authorList>
    </citation>
    <scope>NUCLEOTIDE SEQUENCE [LARGE SCALE GENOMIC DNA]</scope>
    <source>
        <strain evidence="1 2">SAG 48.87</strain>
    </source>
</reference>
<accession>A0A0D2KDD0</accession>
<dbReference type="Proteomes" id="UP000054498">
    <property type="component" value="Unassembled WGS sequence"/>
</dbReference>
<feature type="non-terminal residue" evidence="1">
    <location>
        <position position="54"/>
    </location>
</feature>
<keyword evidence="2" id="KW-1185">Reference proteome</keyword>
<evidence type="ECO:0000313" key="1">
    <source>
        <dbReference type="EMBL" id="KIY93813.1"/>
    </source>
</evidence>
<name>A0A0D2KDD0_9CHLO</name>
<evidence type="ECO:0000313" key="2">
    <source>
        <dbReference type="Proteomes" id="UP000054498"/>
    </source>
</evidence>
<dbReference type="EMBL" id="KK104506">
    <property type="protein sequence ID" value="KIY93813.1"/>
    <property type="molecule type" value="Genomic_DNA"/>
</dbReference>
<dbReference type="GeneID" id="25731684"/>
<dbReference type="AlphaFoldDB" id="A0A0D2KDD0"/>
<organism evidence="1 2">
    <name type="scientific">Monoraphidium neglectum</name>
    <dbReference type="NCBI Taxonomy" id="145388"/>
    <lineage>
        <taxon>Eukaryota</taxon>
        <taxon>Viridiplantae</taxon>
        <taxon>Chlorophyta</taxon>
        <taxon>core chlorophytes</taxon>
        <taxon>Chlorophyceae</taxon>
        <taxon>CS clade</taxon>
        <taxon>Sphaeropleales</taxon>
        <taxon>Selenastraceae</taxon>
        <taxon>Monoraphidium</taxon>
    </lineage>
</organism>
<dbReference type="RefSeq" id="XP_013892833.1">
    <property type="nucleotide sequence ID" value="XM_014037379.1"/>
</dbReference>
<dbReference type="KEGG" id="mng:MNEG_14150"/>
<dbReference type="OrthoDB" id="10668870at2759"/>